<proteinExistence type="predicted"/>
<gene>
    <name evidence="1" type="ORF">ENO26_01460</name>
</gene>
<accession>A0A7J2U208</accession>
<organism evidence="1">
    <name type="scientific">Ignisphaera aggregans</name>
    <dbReference type="NCBI Taxonomy" id="334771"/>
    <lineage>
        <taxon>Archaea</taxon>
        <taxon>Thermoproteota</taxon>
        <taxon>Thermoprotei</taxon>
        <taxon>Desulfurococcales</taxon>
        <taxon>Desulfurococcaceae</taxon>
        <taxon>Ignisphaera</taxon>
    </lineage>
</organism>
<dbReference type="PANTHER" id="PTHR39661:SF1">
    <property type="entry name" value="UPF0310 PROTEIN MJECL36"/>
    <property type="match status" value="1"/>
</dbReference>
<dbReference type="EMBL" id="DSEU01000005">
    <property type="protein sequence ID" value="HEM66232.1"/>
    <property type="molecule type" value="Genomic_DNA"/>
</dbReference>
<protein>
    <submittedName>
        <fullName evidence="1">Uncharacterized protein</fullName>
    </submittedName>
</protein>
<name>A0A7J2U208_9CREN</name>
<dbReference type="PANTHER" id="PTHR39661">
    <property type="entry name" value="UPF0310 PROTEIN MJECL36"/>
    <property type="match status" value="1"/>
</dbReference>
<dbReference type="AlphaFoldDB" id="A0A7J2U208"/>
<sequence>MKELLELGEWLGFYVEKEKRTDDMLYRVDVTWMRSHEKPPIKVFEVEVSHDVDRALARLKHAYDTWNCQQLWLIVSDEAKAERAWKLVEPRLKGAFEEIRGRVIVVRWEEVHGLYTGINPYKDILKEFLKR</sequence>
<comment type="caution">
    <text evidence="1">The sequence shown here is derived from an EMBL/GenBank/DDBJ whole genome shotgun (WGS) entry which is preliminary data.</text>
</comment>
<evidence type="ECO:0000313" key="1">
    <source>
        <dbReference type="EMBL" id="HEM66232.1"/>
    </source>
</evidence>
<reference evidence="1" key="1">
    <citation type="journal article" date="2020" name="mSystems">
        <title>Genome- and Community-Level Interaction Insights into Carbon Utilization and Element Cycling Functions of Hydrothermarchaeota in Hydrothermal Sediment.</title>
        <authorList>
            <person name="Zhou Z."/>
            <person name="Liu Y."/>
            <person name="Xu W."/>
            <person name="Pan J."/>
            <person name="Luo Z.H."/>
            <person name="Li M."/>
        </authorList>
    </citation>
    <scope>NUCLEOTIDE SEQUENCE [LARGE SCALE GENOMIC DNA]</scope>
    <source>
        <strain evidence="1">SpSt-125</strain>
    </source>
</reference>